<sequence length="33" mass="3617">MKILVSILFISFFGSNVSIDKNKGLDISGDVCR</sequence>
<comment type="caution">
    <text evidence="1">The sequence shown here is derived from an EMBL/GenBank/DDBJ whole genome shotgun (WGS) entry which is preliminary data.</text>
</comment>
<keyword evidence="4" id="KW-1185">Reference proteome</keyword>
<reference evidence="1" key="1">
    <citation type="submission" date="2021-03" db="EMBL/GenBank/DDBJ databases">
        <title>Genomic Encyclopedia of Type Strains, Phase IV (KMG-IV): sequencing the most valuable type-strain genomes for metagenomic binning, comparative biology and taxonomic classification.</title>
        <authorList>
            <person name="Goeker M."/>
        </authorList>
    </citation>
    <scope>NUCLEOTIDE SEQUENCE</scope>
    <source>
        <strain evidence="1">DSM 15523</strain>
        <strain evidence="2 4">DSM 16476</strain>
    </source>
</reference>
<dbReference type="AlphaFoldDB" id="A0A9X0YHV0"/>
<evidence type="ECO:0000313" key="3">
    <source>
        <dbReference type="Proteomes" id="UP001138672"/>
    </source>
</evidence>
<proteinExistence type="predicted"/>
<gene>
    <name evidence="1" type="ORF">J2Z56_000436</name>
    <name evidence="2" type="ORF">J2Z57_001486</name>
</gene>
<evidence type="ECO:0000313" key="1">
    <source>
        <dbReference type="EMBL" id="MBP1838540.1"/>
    </source>
</evidence>
<organism evidence="1 3">
    <name type="scientific">Formosa algae</name>
    <dbReference type="NCBI Taxonomy" id="225843"/>
    <lineage>
        <taxon>Bacteria</taxon>
        <taxon>Pseudomonadati</taxon>
        <taxon>Bacteroidota</taxon>
        <taxon>Flavobacteriia</taxon>
        <taxon>Flavobacteriales</taxon>
        <taxon>Flavobacteriaceae</taxon>
        <taxon>Formosa</taxon>
    </lineage>
</organism>
<dbReference type="Proteomes" id="UP001138672">
    <property type="component" value="Unassembled WGS sequence"/>
</dbReference>
<name>A0A9X0YHV0_9FLAO</name>
<dbReference type="EMBL" id="JAGGJQ010000001">
    <property type="protein sequence ID" value="MBP1838540.1"/>
    <property type="molecule type" value="Genomic_DNA"/>
</dbReference>
<dbReference type="EMBL" id="JAUSUU010000004">
    <property type="protein sequence ID" value="MDQ0335040.1"/>
    <property type="molecule type" value="Genomic_DNA"/>
</dbReference>
<dbReference type="Proteomes" id="UP001231587">
    <property type="component" value="Unassembled WGS sequence"/>
</dbReference>
<accession>A0A9X0YHV0</accession>
<evidence type="ECO:0000313" key="4">
    <source>
        <dbReference type="Proteomes" id="UP001231587"/>
    </source>
</evidence>
<protein>
    <submittedName>
        <fullName evidence="1">Uncharacterized protein</fullName>
    </submittedName>
</protein>
<evidence type="ECO:0000313" key="2">
    <source>
        <dbReference type="EMBL" id="MDQ0335040.1"/>
    </source>
</evidence>